<sequence length="237" mass="26552">MKIEVWSDFACPFCFIGKQRFETALEQFANKDDVKVVFKSFELDPHAPKSVNHDVHDMLVGKYGMSRQQAITMNNNIGKEAEDAGLAFQFDSIKLTNTFDAHRLAKYASEQGKERILQGFFKAYFTEGRHLGDHETLIELAVQAGFNEDEIRHVVGGDDYAKEVRADEEEAQRLGATGVPFFVIDRKYALSGAQSSDKFLQALTTAWKESQPLQVLNDTTMDSESTDTCSDGACSIK</sequence>
<dbReference type="AlphaFoldDB" id="A0A0D7X6K8"/>
<dbReference type="OrthoDB" id="9799122at2"/>
<dbReference type="Proteomes" id="UP000032534">
    <property type="component" value="Unassembled WGS sequence"/>
</dbReference>
<protein>
    <submittedName>
        <fullName evidence="2">Protein-disulfide isomerase</fullName>
    </submittedName>
</protein>
<dbReference type="GO" id="GO:0016853">
    <property type="term" value="F:isomerase activity"/>
    <property type="evidence" value="ECO:0007669"/>
    <property type="project" value="UniProtKB-KW"/>
</dbReference>
<dbReference type="InterPro" id="IPR036249">
    <property type="entry name" value="Thioredoxin-like_sf"/>
</dbReference>
<dbReference type="PATRIC" id="fig|159743.3.peg.901"/>
<keyword evidence="2" id="KW-0413">Isomerase</keyword>
<dbReference type="SUPFAM" id="SSF52833">
    <property type="entry name" value="Thioredoxin-like"/>
    <property type="match status" value="1"/>
</dbReference>
<dbReference type="GO" id="GO:0016491">
    <property type="term" value="F:oxidoreductase activity"/>
    <property type="evidence" value="ECO:0007669"/>
    <property type="project" value="InterPro"/>
</dbReference>
<evidence type="ECO:0000313" key="3">
    <source>
        <dbReference type="Proteomes" id="UP000032534"/>
    </source>
</evidence>
<comment type="caution">
    <text evidence="2">The sequence shown here is derived from an EMBL/GenBank/DDBJ whole genome shotgun (WGS) entry which is preliminary data.</text>
</comment>
<feature type="domain" description="DSBA-like thioredoxin" evidence="1">
    <location>
        <begin position="3"/>
        <end position="203"/>
    </location>
</feature>
<dbReference type="EMBL" id="JTHP01000004">
    <property type="protein sequence ID" value="KJD47011.1"/>
    <property type="molecule type" value="Genomic_DNA"/>
</dbReference>
<evidence type="ECO:0000259" key="1">
    <source>
        <dbReference type="Pfam" id="PF01323"/>
    </source>
</evidence>
<evidence type="ECO:0000313" key="2">
    <source>
        <dbReference type="EMBL" id="KJD47011.1"/>
    </source>
</evidence>
<name>A0A0D7X6K8_9BACL</name>
<dbReference type="Pfam" id="PF01323">
    <property type="entry name" value="DSBA"/>
    <property type="match status" value="1"/>
</dbReference>
<dbReference type="Gene3D" id="3.40.30.10">
    <property type="entry name" value="Glutaredoxin"/>
    <property type="match status" value="1"/>
</dbReference>
<keyword evidence="3" id="KW-1185">Reference proteome</keyword>
<organism evidence="2 3">
    <name type="scientific">Paenibacillus terrae</name>
    <dbReference type="NCBI Taxonomy" id="159743"/>
    <lineage>
        <taxon>Bacteria</taxon>
        <taxon>Bacillati</taxon>
        <taxon>Bacillota</taxon>
        <taxon>Bacilli</taxon>
        <taxon>Bacillales</taxon>
        <taxon>Paenibacillaceae</taxon>
        <taxon>Paenibacillus</taxon>
    </lineage>
</organism>
<dbReference type="InterPro" id="IPR001853">
    <property type="entry name" value="DSBA-like_thioredoxin_dom"/>
</dbReference>
<reference evidence="2 3" key="1">
    <citation type="submission" date="2014-11" db="EMBL/GenBank/DDBJ databases">
        <title>Draft Genome Sequences of Paenibacillus polymyxa NRRL B-30509 and Paenibacillus terrae NRRL B-30644, Strains from a Poultry Environment that Produce Tridecaptin A and Paenicidins.</title>
        <authorList>
            <person name="van Belkum M.J."/>
            <person name="Lohans C.T."/>
            <person name="Vederas J.C."/>
        </authorList>
    </citation>
    <scope>NUCLEOTIDE SEQUENCE [LARGE SCALE GENOMIC DNA]</scope>
    <source>
        <strain evidence="2 3">NRRL B-30644</strain>
    </source>
</reference>
<dbReference type="PANTHER" id="PTHR13887">
    <property type="entry name" value="GLUTATHIONE S-TRANSFERASE KAPPA"/>
    <property type="match status" value="1"/>
</dbReference>
<dbReference type="PANTHER" id="PTHR13887:SF41">
    <property type="entry name" value="THIOREDOXIN SUPERFAMILY PROTEIN"/>
    <property type="match status" value="1"/>
</dbReference>
<dbReference type="RefSeq" id="WP_044644927.1">
    <property type="nucleotide sequence ID" value="NZ_JTHP01000004.1"/>
</dbReference>
<accession>A0A0D7X6K8</accession>
<dbReference type="CDD" id="cd03024">
    <property type="entry name" value="DsbA_FrnE"/>
    <property type="match status" value="1"/>
</dbReference>
<gene>
    <name evidence="2" type="ORF">QD47_04180</name>
</gene>
<proteinExistence type="predicted"/>